<evidence type="ECO:0008006" key="6">
    <source>
        <dbReference type="Google" id="ProtNLM"/>
    </source>
</evidence>
<feature type="compositionally biased region" description="Polar residues" evidence="1">
    <location>
        <begin position="221"/>
        <end position="233"/>
    </location>
</feature>
<comment type="caution">
    <text evidence="4">The sequence shown here is derived from an EMBL/GenBank/DDBJ whole genome shotgun (WGS) entry which is preliminary data.</text>
</comment>
<evidence type="ECO:0000259" key="2">
    <source>
        <dbReference type="Pfam" id="PF16793"/>
    </source>
</evidence>
<protein>
    <recommendedName>
        <fullName evidence="6">RepB-like DNA primase domain-containing protein</fullName>
    </recommendedName>
</protein>
<gene>
    <name evidence="4" type="ORF">J2I46_23550</name>
</gene>
<feature type="domain" description="RepB-like DNA primase" evidence="2">
    <location>
        <begin position="71"/>
        <end position="175"/>
    </location>
</feature>
<evidence type="ECO:0000313" key="5">
    <source>
        <dbReference type="Proteomes" id="UP000664628"/>
    </source>
</evidence>
<name>A0ABS3JNJ7_9BACT</name>
<proteinExistence type="predicted"/>
<dbReference type="Pfam" id="PF22448">
    <property type="entry name" value="RepB_primase_C"/>
    <property type="match status" value="1"/>
</dbReference>
<dbReference type="RefSeq" id="WP_207331531.1">
    <property type="nucleotide sequence ID" value="NZ_JAFMYW010000008.1"/>
</dbReference>
<dbReference type="Gene3D" id="1.10.1240.50">
    <property type="match status" value="1"/>
</dbReference>
<accession>A0ABS3JNJ7</accession>
<dbReference type="InterPro" id="IPR054366">
    <property type="entry name" value="RepB/MobA-like_C"/>
</dbReference>
<feature type="region of interest" description="Disordered" evidence="1">
    <location>
        <begin position="212"/>
        <end position="244"/>
    </location>
</feature>
<dbReference type="Gene3D" id="3.30.70.1790">
    <property type="entry name" value="RepB DNA-primase, N-terminal domain"/>
    <property type="match status" value="1"/>
</dbReference>
<evidence type="ECO:0000259" key="3">
    <source>
        <dbReference type="Pfam" id="PF22448"/>
    </source>
</evidence>
<dbReference type="EMBL" id="JAFMYW010000008">
    <property type="protein sequence ID" value="MBO0951580.1"/>
    <property type="molecule type" value="Genomic_DNA"/>
</dbReference>
<keyword evidence="5" id="KW-1185">Reference proteome</keyword>
<dbReference type="Proteomes" id="UP000664628">
    <property type="component" value="Unassembled WGS sequence"/>
</dbReference>
<sequence length="299" mass="32996">MSSLNLTQHAIEQYVEALQAAQYRVRLVNFQADQAKPVTYTGTQLTDPKTVAFLRWQNSLGFDVYARPVGWQYVLLDDLTRDALTLIKADELRPCLLLETSPANYQAWVILAHPPTDRAHAKATCRDMAQRYGADLCSAEPDHVGRLPGLTNRKAKYQLANGRYPFVRLLRATSRLSSFSTPVGGCVPTASIPLSQDMMASGFSDGLSVPDRSVPDRSGTVAHSLSRTAQTFGRQGGTGQASHSEHDFGIVVGLVQKGWDDSRIRAHLLTHSPDLMARKGNYTDKYILRTIQAARRRGG</sequence>
<dbReference type="InterPro" id="IPR039459">
    <property type="entry name" value="RepB-like_DNA_primase_dom"/>
</dbReference>
<organism evidence="4 5">
    <name type="scientific">Fibrella forsythiae</name>
    <dbReference type="NCBI Taxonomy" id="2817061"/>
    <lineage>
        <taxon>Bacteria</taxon>
        <taxon>Pseudomonadati</taxon>
        <taxon>Bacteroidota</taxon>
        <taxon>Cytophagia</taxon>
        <taxon>Cytophagales</taxon>
        <taxon>Spirosomataceae</taxon>
        <taxon>Fibrella</taxon>
    </lineage>
</organism>
<evidence type="ECO:0000256" key="1">
    <source>
        <dbReference type="SAM" id="MobiDB-lite"/>
    </source>
</evidence>
<dbReference type="Pfam" id="PF16793">
    <property type="entry name" value="RepB_primase"/>
    <property type="match status" value="1"/>
</dbReference>
<reference evidence="4 5" key="1">
    <citation type="submission" date="2021-03" db="EMBL/GenBank/DDBJ databases">
        <title>Fibrella sp. HMF5405 genome sequencing and assembly.</title>
        <authorList>
            <person name="Kang H."/>
            <person name="Kim H."/>
            <person name="Bae S."/>
            <person name="Joh K."/>
        </authorList>
    </citation>
    <scope>NUCLEOTIDE SEQUENCE [LARGE SCALE GENOMIC DNA]</scope>
    <source>
        <strain evidence="4 5">HMF5405</strain>
    </source>
</reference>
<feature type="domain" description="RepB/MobA-like C-terminal" evidence="3">
    <location>
        <begin position="244"/>
        <end position="294"/>
    </location>
</feature>
<dbReference type="Gene3D" id="3.30.1490.240">
    <property type="entry name" value="RepB DNA-primase, N-terminal domain"/>
    <property type="match status" value="1"/>
</dbReference>
<evidence type="ECO:0000313" key="4">
    <source>
        <dbReference type="EMBL" id="MBO0951580.1"/>
    </source>
</evidence>